<name>A0A2B4RZ44_STYPI</name>
<dbReference type="SUPFAM" id="SSF46689">
    <property type="entry name" value="Homeodomain-like"/>
    <property type="match status" value="1"/>
</dbReference>
<evidence type="ECO:0000256" key="2">
    <source>
        <dbReference type="ARBA" id="ARBA00023125"/>
    </source>
</evidence>
<reference evidence="9" key="1">
    <citation type="journal article" date="2017" name="bioRxiv">
        <title>Comparative analysis of the genomes of Stylophora pistillata and Acropora digitifera provides evidence for extensive differences between species of corals.</title>
        <authorList>
            <person name="Voolstra C.R."/>
            <person name="Li Y."/>
            <person name="Liew Y.J."/>
            <person name="Baumgarten S."/>
            <person name="Zoccola D."/>
            <person name="Flot J.-F."/>
            <person name="Tambutte S."/>
            <person name="Allemand D."/>
            <person name="Aranda M."/>
        </authorList>
    </citation>
    <scope>NUCLEOTIDE SEQUENCE [LARGE SCALE GENOMIC DNA]</scope>
</reference>
<dbReference type="InterPro" id="IPR001356">
    <property type="entry name" value="HD"/>
</dbReference>
<dbReference type="EMBL" id="LSMT01000274">
    <property type="protein sequence ID" value="PFX21512.1"/>
    <property type="molecule type" value="Genomic_DNA"/>
</dbReference>
<evidence type="ECO:0000256" key="3">
    <source>
        <dbReference type="ARBA" id="ARBA00023155"/>
    </source>
</evidence>
<dbReference type="Gene3D" id="1.10.10.60">
    <property type="entry name" value="Homeodomain-like"/>
    <property type="match status" value="1"/>
</dbReference>
<evidence type="ECO:0000259" key="7">
    <source>
        <dbReference type="PROSITE" id="PS50071"/>
    </source>
</evidence>
<dbReference type="CDD" id="cd00086">
    <property type="entry name" value="homeodomain"/>
    <property type="match status" value="1"/>
</dbReference>
<dbReference type="SMART" id="SM00389">
    <property type="entry name" value="HOX"/>
    <property type="match status" value="1"/>
</dbReference>
<dbReference type="OrthoDB" id="6159439at2759"/>
<dbReference type="GO" id="GO:0005634">
    <property type="term" value="C:nucleus"/>
    <property type="evidence" value="ECO:0007669"/>
    <property type="project" value="UniProtKB-SubCell"/>
</dbReference>
<dbReference type="PROSITE" id="PS00027">
    <property type="entry name" value="HOMEOBOX_1"/>
    <property type="match status" value="1"/>
</dbReference>
<evidence type="ECO:0000256" key="1">
    <source>
        <dbReference type="ARBA" id="ARBA00005733"/>
    </source>
</evidence>
<dbReference type="GO" id="GO:0000977">
    <property type="term" value="F:RNA polymerase II transcription regulatory region sequence-specific DNA binding"/>
    <property type="evidence" value="ECO:0007669"/>
    <property type="project" value="TreeGrafter"/>
</dbReference>
<dbReference type="InterPro" id="IPR052488">
    <property type="entry name" value="DMBX_homeobox"/>
</dbReference>
<proteinExistence type="inferred from homology"/>
<accession>A0A2B4RZ44</accession>
<dbReference type="PROSITE" id="PS50071">
    <property type="entry name" value="HOMEOBOX_2"/>
    <property type="match status" value="1"/>
</dbReference>
<dbReference type="GO" id="GO:0000981">
    <property type="term" value="F:DNA-binding transcription factor activity, RNA polymerase II-specific"/>
    <property type="evidence" value="ECO:0007669"/>
    <property type="project" value="InterPro"/>
</dbReference>
<protein>
    <submittedName>
        <fullName evidence="8">Diencephalon/mesencephalon homeobox protein 1-B</fullName>
    </submittedName>
</protein>
<dbReference type="Pfam" id="PF00046">
    <property type="entry name" value="Homeodomain"/>
    <property type="match status" value="1"/>
</dbReference>
<comment type="caution">
    <text evidence="8">The sequence shown here is derived from an EMBL/GenBank/DDBJ whole genome shotgun (WGS) entry which is preliminary data.</text>
</comment>
<evidence type="ECO:0000313" key="9">
    <source>
        <dbReference type="Proteomes" id="UP000225706"/>
    </source>
</evidence>
<feature type="domain" description="Homeobox" evidence="7">
    <location>
        <begin position="53"/>
        <end position="113"/>
    </location>
</feature>
<evidence type="ECO:0000256" key="6">
    <source>
        <dbReference type="RuleBase" id="RU000682"/>
    </source>
</evidence>
<dbReference type="InterPro" id="IPR009057">
    <property type="entry name" value="Homeodomain-like_sf"/>
</dbReference>
<keyword evidence="3 5" id="KW-0371">Homeobox</keyword>
<dbReference type="InterPro" id="IPR017970">
    <property type="entry name" value="Homeobox_CS"/>
</dbReference>
<evidence type="ECO:0000256" key="5">
    <source>
        <dbReference type="PROSITE-ProRule" id="PRU00108"/>
    </source>
</evidence>
<comment type="similarity">
    <text evidence="1">Belongs to the paired homeobox family.</text>
</comment>
<feature type="DNA-binding region" description="Homeobox" evidence="5">
    <location>
        <begin position="55"/>
        <end position="114"/>
    </location>
</feature>
<keyword evidence="9" id="KW-1185">Reference proteome</keyword>
<sequence length="229" mass="26670">MDTHPFSIENILKEPYAKTVEEETKTQPSKEALSLAVKLADVILEARQETTRRTPRRPRTAFTHQQLRILEQFFYKTHYPDVELREELAAKTNLQEGRIQVWFKNRRAKFRNEKGKFPSEVGFSYKNEKEIIQNISQVIQAQEVKCSFQCCMSVPHSGICGDPEEAIKHFHGISSSMFPMHDNLLRVIGLHGCSHGNHKGISAGYFARMRKIKKRRDWSVRERSTFYSL</sequence>
<dbReference type="FunFam" id="1.10.10.60:FF:000551">
    <property type="entry name" value="Predicted protein"/>
    <property type="match status" value="1"/>
</dbReference>
<comment type="subcellular location">
    <subcellularLocation>
        <location evidence="5 6">Nucleus</location>
    </subcellularLocation>
</comment>
<dbReference type="PANTHER" id="PTHR46639">
    <property type="entry name" value="DIENCEPHALON/MESENCEPHALON HOMEOBOX PROTEIN 1"/>
    <property type="match status" value="1"/>
</dbReference>
<keyword evidence="4 5" id="KW-0539">Nucleus</keyword>
<dbReference type="AlphaFoldDB" id="A0A2B4RZ44"/>
<organism evidence="8 9">
    <name type="scientific">Stylophora pistillata</name>
    <name type="common">Smooth cauliflower coral</name>
    <dbReference type="NCBI Taxonomy" id="50429"/>
    <lineage>
        <taxon>Eukaryota</taxon>
        <taxon>Metazoa</taxon>
        <taxon>Cnidaria</taxon>
        <taxon>Anthozoa</taxon>
        <taxon>Hexacorallia</taxon>
        <taxon>Scleractinia</taxon>
        <taxon>Astrocoeniina</taxon>
        <taxon>Pocilloporidae</taxon>
        <taxon>Stylophora</taxon>
    </lineage>
</organism>
<keyword evidence="2 5" id="KW-0238">DNA-binding</keyword>
<evidence type="ECO:0000256" key="4">
    <source>
        <dbReference type="ARBA" id="ARBA00023242"/>
    </source>
</evidence>
<evidence type="ECO:0000313" key="8">
    <source>
        <dbReference type="EMBL" id="PFX21512.1"/>
    </source>
</evidence>
<dbReference type="PANTHER" id="PTHR46639:SF2">
    <property type="entry name" value="DIENCEPHALON_MESENCEPHALON HOMEOBOX PROTEIN 1"/>
    <property type="match status" value="1"/>
</dbReference>
<gene>
    <name evidence="8" type="primary">dmbx1b</name>
    <name evidence="8" type="ORF">AWC38_SpisGene13997</name>
</gene>
<dbReference type="Proteomes" id="UP000225706">
    <property type="component" value="Unassembled WGS sequence"/>
</dbReference>